<protein>
    <submittedName>
        <fullName evidence="2">Glycosyl transferase family 2</fullName>
    </submittedName>
</protein>
<accession>A0A518B881</accession>
<dbReference type="GO" id="GO:0016740">
    <property type="term" value="F:transferase activity"/>
    <property type="evidence" value="ECO:0007669"/>
    <property type="project" value="UniProtKB-KW"/>
</dbReference>
<dbReference type="SUPFAM" id="SSF53448">
    <property type="entry name" value="Nucleotide-diphospho-sugar transferases"/>
    <property type="match status" value="1"/>
</dbReference>
<dbReference type="Gene3D" id="3.90.550.10">
    <property type="entry name" value="Spore Coat Polysaccharide Biosynthesis Protein SpsA, Chain A"/>
    <property type="match status" value="1"/>
</dbReference>
<organism evidence="2 3">
    <name type="scientific">Kolteria novifilia</name>
    <dbReference type="NCBI Taxonomy" id="2527975"/>
    <lineage>
        <taxon>Bacteria</taxon>
        <taxon>Pseudomonadati</taxon>
        <taxon>Planctomycetota</taxon>
        <taxon>Planctomycetia</taxon>
        <taxon>Kolteriales</taxon>
        <taxon>Kolteriaceae</taxon>
        <taxon>Kolteria</taxon>
    </lineage>
</organism>
<dbReference type="Proteomes" id="UP000317093">
    <property type="component" value="Chromosome"/>
</dbReference>
<feature type="domain" description="Glycosyltransferase 2-like" evidence="1">
    <location>
        <begin position="4"/>
        <end position="120"/>
    </location>
</feature>
<keyword evidence="2" id="KW-0808">Transferase</keyword>
<dbReference type="Pfam" id="PF00535">
    <property type="entry name" value="Glycos_transf_2"/>
    <property type="match status" value="1"/>
</dbReference>
<reference evidence="2 3" key="1">
    <citation type="submission" date="2019-02" db="EMBL/GenBank/DDBJ databases">
        <title>Deep-cultivation of Planctomycetes and their phenomic and genomic characterization uncovers novel biology.</title>
        <authorList>
            <person name="Wiegand S."/>
            <person name="Jogler M."/>
            <person name="Boedeker C."/>
            <person name="Pinto D."/>
            <person name="Vollmers J."/>
            <person name="Rivas-Marin E."/>
            <person name="Kohn T."/>
            <person name="Peeters S.H."/>
            <person name="Heuer A."/>
            <person name="Rast P."/>
            <person name="Oberbeckmann S."/>
            <person name="Bunk B."/>
            <person name="Jeske O."/>
            <person name="Meyerdierks A."/>
            <person name="Storesund J.E."/>
            <person name="Kallscheuer N."/>
            <person name="Luecker S."/>
            <person name="Lage O.M."/>
            <person name="Pohl T."/>
            <person name="Merkel B.J."/>
            <person name="Hornburger P."/>
            <person name="Mueller R.-W."/>
            <person name="Bruemmer F."/>
            <person name="Labrenz M."/>
            <person name="Spormann A.M."/>
            <person name="Op den Camp H."/>
            <person name="Overmann J."/>
            <person name="Amann R."/>
            <person name="Jetten M.S.M."/>
            <person name="Mascher T."/>
            <person name="Medema M.H."/>
            <person name="Devos D.P."/>
            <person name="Kaster A.-K."/>
            <person name="Ovreas L."/>
            <person name="Rohde M."/>
            <person name="Galperin M.Y."/>
            <person name="Jogler C."/>
        </authorList>
    </citation>
    <scope>NUCLEOTIDE SEQUENCE [LARGE SCALE GENOMIC DNA]</scope>
    <source>
        <strain evidence="2 3">Pan216</strain>
    </source>
</reference>
<sequence length="298" mass="33874">MFSTVVIYRDAPELLRRALRSVQRQLYPPKEVIVIECARHGDAPFADLTKGCDSGIEIVCLEALGADDAEARWLGIQRARGELITFLDARDELLPSAYVNMLNLFEHRPNLEVAYGRSVVRHEGGCFTPSEGMCQPHGDVLESIVKRDLVISPSTFVTRRRTLMERTFAGDDPVRDDWQEFLVRTAMETSFGCVHEDVAIVAHDTLSSHGDNPVDHARLLGRLDEILRRQLGDRVVDEARAICEFQVGKECWRNGNTGRSLEHLRRATTLDQHRLRYWLLRGVVGSRHLLDRHLKRAS</sequence>
<dbReference type="RefSeq" id="WP_145260446.1">
    <property type="nucleotide sequence ID" value="NZ_CP036279.1"/>
</dbReference>
<dbReference type="KEGG" id="knv:Pan216_40550"/>
<dbReference type="InterPro" id="IPR001173">
    <property type="entry name" value="Glyco_trans_2-like"/>
</dbReference>
<proteinExistence type="predicted"/>
<dbReference type="InterPro" id="IPR029044">
    <property type="entry name" value="Nucleotide-diphossugar_trans"/>
</dbReference>
<evidence type="ECO:0000259" key="1">
    <source>
        <dbReference type="Pfam" id="PF00535"/>
    </source>
</evidence>
<keyword evidence="3" id="KW-1185">Reference proteome</keyword>
<evidence type="ECO:0000313" key="2">
    <source>
        <dbReference type="EMBL" id="QDU63180.1"/>
    </source>
</evidence>
<gene>
    <name evidence="2" type="ORF">Pan216_40550</name>
</gene>
<dbReference type="AlphaFoldDB" id="A0A518B881"/>
<dbReference type="OrthoDB" id="9772170at2"/>
<name>A0A518B881_9BACT</name>
<evidence type="ECO:0000313" key="3">
    <source>
        <dbReference type="Proteomes" id="UP000317093"/>
    </source>
</evidence>
<dbReference type="CDD" id="cd00761">
    <property type="entry name" value="Glyco_tranf_GTA_type"/>
    <property type="match status" value="1"/>
</dbReference>
<dbReference type="EMBL" id="CP036279">
    <property type="protein sequence ID" value="QDU63180.1"/>
    <property type="molecule type" value="Genomic_DNA"/>
</dbReference>